<proteinExistence type="predicted"/>
<keyword evidence="2" id="KW-1185">Reference proteome</keyword>
<dbReference type="HOGENOM" id="CLU_3435971_0_0_1"/>
<name>J4ICR0_9APHY</name>
<organism evidence="1 2">
    <name type="scientific">Fibroporia radiculosa</name>
    <dbReference type="NCBI Taxonomy" id="599839"/>
    <lineage>
        <taxon>Eukaryota</taxon>
        <taxon>Fungi</taxon>
        <taxon>Dikarya</taxon>
        <taxon>Basidiomycota</taxon>
        <taxon>Agaricomycotina</taxon>
        <taxon>Agaricomycetes</taxon>
        <taxon>Polyporales</taxon>
        <taxon>Fibroporiaceae</taxon>
        <taxon>Fibroporia</taxon>
    </lineage>
</organism>
<dbReference type="EMBL" id="HE797532">
    <property type="protein sequence ID" value="CCM06846.1"/>
    <property type="molecule type" value="Genomic_DNA"/>
</dbReference>
<evidence type="ECO:0000313" key="1">
    <source>
        <dbReference type="EMBL" id="CCM06846.1"/>
    </source>
</evidence>
<evidence type="ECO:0000313" key="2">
    <source>
        <dbReference type="Proteomes" id="UP000006352"/>
    </source>
</evidence>
<protein>
    <submittedName>
        <fullName evidence="1">Uncharacterized protein</fullName>
    </submittedName>
</protein>
<gene>
    <name evidence="1" type="ORF">FIBRA_09150</name>
</gene>
<sequence>MGVKLQESKVDGV</sequence>
<reference evidence="1 2" key="1">
    <citation type="journal article" date="2012" name="Appl. Environ. Microbiol.">
        <title>Short-read sequencing for genomic analysis of the brown rot fungus Fibroporia radiculosa.</title>
        <authorList>
            <person name="Tang J.D."/>
            <person name="Perkins A.D."/>
            <person name="Sonstegard T.S."/>
            <person name="Schroeder S.G."/>
            <person name="Burgess S.C."/>
            <person name="Diehl S.V."/>
        </authorList>
    </citation>
    <scope>NUCLEOTIDE SEQUENCE [LARGE SCALE GENOMIC DNA]</scope>
    <source>
        <strain evidence="1 2">TFFH 294</strain>
    </source>
</reference>
<dbReference type="Proteomes" id="UP000006352">
    <property type="component" value="Unassembled WGS sequence"/>
</dbReference>
<dbReference type="InParanoid" id="J4ICR0"/>
<accession>J4ICR0</accession>